<evidence type="ECO:0000313" key="12">
    <source>
        <dbReference type="EMBL" id="CCG81710.1"/>
    </source>
</evidence>
<dbReference type="STRING" id="1097556.R4X8M1"/>
<feature type="compositionally biased region" description="Basic and acidic residues" evidence="10">
    <location>
        <begin position="396"/>
        <end position="431"/>
    </location>
</feature>
<comment type="similarity">
    <text evidence="2">Belongs to the WD repeat DCAF13/WDSOF1 family.</text>
</comment>
<dbReference type="AlphaFoldDB" id="R4X8M1"/>
<dbReference type="PANTHER" id="PTHR22851">
    <property type="entry name" value="U3 SMALL NUCLEOLAR RNA U3 SNORNA ASSOCIATED PROTEIN"/>
    <property type="match status" value="1"/>
</dbReference>
<name>R4X8M1_TAPDE</name>
<evidence type="ECO:0000313" key="13">
    <source>
        <dbReference type="Proteomes" id="UP000013776"/>
    </source>
</evidence>
<dbReference type="InterPro" id="IPR007287">
    <property type="entry name" value="Sof1"/>
</dbReference>
<dbReference type="PROSITE" id="PS50294">
    <property type="entry name" value="WD_REPEATS_REGION"/>
    <property type="match status" value="3"/>
</dbReference>
<comment type="subcellular location">
    <subcellularLocation>
        <location evidence="1">Nucleus</location>
        <location evidence="1">Nucleolus</location>
    </subcellularLocation>
</comment>
<evidence type="ECO:0000256" key="1">
    <source>
        <dbReference type="ARBA" id="ARBA00004604"/>
    </source>
</evidence>
<evidence type="ECO:0000256" key="5">
    <source>
        <dbReference type="ARBA" id="ARBA00022737"/>
    </source>
</evidence>
<dbReference type="InterPro" id="IPR015943">
    <property type="entry name" value="WD40/YVTN_repeat-like_dom_sf"/>
</dbReference>
<keyword evidence="7" id="KW-0687">Ribonucleoprotein</keyword>
<keyword evidence="6" id="KW-0539">Nucleus</keyword>
<feature type="repeat" description="WD" evidence="9">
    <location>
        <begin position="63"/>
        <end position="105"/>
    </location>
</feature>
<evidence type="ECO:0000256" key="10">
    <source>
        <dbReference type="SAM" id="MobiDB-lite"/>
    </source>
</evidence>
<sequence length="438" mass="49112">MKVKTLSRSADQYAPSTKSSQTPMPRSLNPALHPHERAREYTRALNAVKLDRMFAAPLLGSLGDGHVDGVYSLCKDPRRIGVLASSSGDGVVKVWDLVARKELGSGKKHDGMVTGVTFNNSGSLLSCSSDKTVAFMSENGEEQRRFLGANAFSGISHHRNDPVFATSSTSIDIWNTNRDSPVTSLTFGSDSHQTVAFNQTESSVLGALGSDRSVTLYDIRTSSALSRLTMVQRGNSIDWNPMEAFNFAVANEDHNIYIYDMRNMTRALNVLKDHVSAVMSVSFSPTGQNLVSGSYDRSVRIWNAREGRSKDIYHTKRMQRVFSTAFSADSRYVMSGSDDGGIRLWRAEASSRSSIMTDRERTHRDYETTLVERYSHLPEIRRIKKQRHIPKNIKKASEIKRVEEGSIKRRDDNRRKHEVKTVEKRKDERSKNVVGISK</sequence>
<feature type="repeat" description="WD" evidence="9">
    <location>
        <begin position="314"/>
        <end position="355"/>
    </location>
</feature>
<dbReference type="PRINTS" id="PR00320">
    <property type="entry name" value="GPROTEINBRPT"/>
</dbReference>
<evidence type="ECO:0000256" key="9">
    <source>
        <dbReference type="PROSITE-ProRule" id="PRU00221"/>
    </source>
</evidence>
<comment type="caution">
    <text evidence="12">The sequence shown here is derived from an EMBL/GenBank/DDBJ whole genome shotgun (WGS) entry which is preliminary data.</text>
</comment>
<dbReference type="Pfam" id="PF00400">
    <property type="entry name" value="WD40"/>
    <property type="match status" value="4"/>
</dbReference>
<dbReference type="InterPro" id="IPR051733">
    <property type="entry name" value="WD_repeat_DCAF13/WDSOF1"/>
</dbReference>
<organism evidence="12 13">
    <name type="scientific">Taphrina deformans (strain PYCC 5710 / ATCC 11124 / CBS 356.35 / IMI 108563 / JCM 9778 / NBRC 8474)</name>
    <name type="common">Peach leaf curl fungus</name>
    <name type="synonym">Lalaria deformans</name>
    <dbReference type="NCBI Taxonomy" id="1097556"/>
    <lineage>
        <taxon>Eukaryota</taxon>
        <taxon>Fungi</taxon>
        <taxon>Dikarya</taxon>
        <taxon>Ascomycota</taxon>
        <taxon>Taphrinomycotina</taxon>
        <taxon>Taphrinomycetes</taxon>
        <taxon>Taphrinales</taxon>
        <taxon>Taphrinaceae</taxon>
        <taxon>Taphrina</taxon>
    </lineage>
</organism>
<keyword evidence="13" id="KW-1185">Reference proteome</keyword>
<evidence type="ECO:0000256" key="6">
    <source>
        <dbReference type="ARBA" id="ARBA00023242"/>
    </source>
</evidence>
<feature type="compositionally biased region" description="Polar residues" evidence="10">
    <location>
        <begin position="1"/>
        <end position="24"/>
    </location>
</feature>
<dbReference type="SUPFAM" id="SSF50978">
    <property type="entry name" value="WD40 repeat-like"/>
    <property type="match status" value="1"/>
</dbReference>
<dbReference type="GO" id="GO:0000462">
    <property type="term" value="P:maturation of SSU-rRNA from tricistronic rRNA transcript (SSU-rRNA, 5.8S rRNA, LSU-rRNA)"/>
    <property type="evidence" value="ECO:0007669"/>
    <property type="project" value="TreeGrafter"/>
</dbReference>
<evidence type="ECO:0000256" key="2">
    <source>
        <dbReference type="ARBA" id="ARBA00005649"/>
    </source>
</evidence>
<feature type="repeat" description="WD" evidence="9">
    <location>
        <begin position="271"/>
        <end position="312"/>
    </location>
</feature>
<dbReference type="UniPathway" id="UPA00143"/>
<proteinExistence type="inferred from homology"/>
<keyword evidence="5" id="KW-0677">Repeat</keyword>
<gene>
    <name evidence="12" type="ORF">TAPDE_001535</name>
</gene>
<evidence type="ECO:0000259" key="11">
    <source>
        <dbReference type="Pfam" id="PF04158"/>
    </source>
</evidence>
<protein>
    <recommendedName>
        <fullName evidence="3">DDB1- and CUL4-associated factor 13</fullName>
    </recommendedName>
    <alternativeName>
        <fullName evidence="8">WD repeat and SOF domain-containing protein 1</fullName>
    </alternativeName>
</protein>
<evidence type="ECO:0000256" key="4">
    <source>
        <dbReference type="ARBA" id="ARBA00022574"/>
    </source>
</evidence>
<dbReference type="InterPro" id="IPR019775">
    <property type="entry name" value="WD40_repeat_CS"/>
</dbReference>
<evidence type="ECO:0000256" key="8">
    <source>
        <dbReference type="ARBA" id="ARBA00032239"/>
    </source>
</evidence>
<dbReference type="Pfam" id="PF04158">
    <property type="entry name" value="Sof1"/>
    <property type="match status" value="1"/>
</dbReference>
<dbReference type="EMBL" id="CAHR02000056">
    <property type="protein sequence ID" value="CCG81710.1"/>
    <property type="molecule type" value="Genomic_DNA"/>
</dbReference>
<reference evidence="12 13" key="1">
    <citation type="journal article" date="2013" name="MBio">
        <title>Genome sequencing of the plant pathogen Taphrina deformans, the causal agent of peach leaf curl.</title>
        <authorList>
            <person name="Cisse O.H."/>
            <person name="Almeida J.M.G.C.F."/>
            <person name="Fonseca A."/>
            <person name="Kumar A.A."/>
            <person name="Salojaervi J."/>
            <person name="Overmyer K."/>
            <person name="Hauser P.M."/>
            <person name="Pagni M."/>
        </authorList>
    </citation>
    <scope>NUCLEOTIDE SEQUENCE [LARGE SCALE GENOMIC DNA]</scope>
    <source>
        <strain evidence="13">PYCC 5710 / ATCC 11124 / CBS 356.35 / IMI 108563 / JCM 9778 / NBRC 8474</strain>
    </source>
</reference>
<dbReference type="OrthoDB" id="10249065at2759"/>
<evidence type="ECO:0000256" key="7">
    <source>
        <dbReference type="ARBA" id="ARBA00023274"/>
    </source>
</evidence>
<feature type="domain" description="Sof1-like protein" evidence="11">
    <location>
        <begin position="347"/>
        <end position="433"/>
    </location>
</feature>
<dbReference type="InterPro" id="IPR036322">
    <property type="entry name" value="WD40_repeat_dom_sf"/>
</dbReference>
<evidence type="ECO:0000256" key="3">
    <source>
        <dbReference type="ARBA" id="ARBA00021762"/>
    </source>
</evidence>
<accession>R4X8M1</accession>
<dbReference type="InterPro" id="IPR020472">
    <property type="entry name" value="WD40_PAC1"/>
</dbReference>
<feature type="region of interest" description="Disordered" evidence="10">
    <location>
        <begin position="396"/>
        <end position="438"/>
    </location>
</feature>
<dbReference type="PANTHER" id="PTHR22851:SF0">
    <property type="entry name" value="DDB1- AND CUL4-ASSOCIATED FACTOR 13"/>
    <property type="match status" value="1"/>
</dbReference>
<feature type="region of interest" description="Disordered" evidence="10">
    <location>
        <begin position="1"/>
        <end position="33"/>
    </location>
</feature>
<dbReference type="Gene3D" id="2.130.10.10">
    <property type="entry name" value="YVTN repeat-like/Quinoprotein amine dehydrogenase"/>
    <property type="match status" value="2"/>
</dbReference>
<dbReference type="PROSITE" id="PS00678">
    <property type="entry name" value="WD_REPEATS_1"/>
    <property type="match status" value="2"/>
</dbReference>
<dbReference type="GO" id="GO:0016567">
    <property type="term" value="P:protein ubiquitination"/>
    <property type="evidence" value="ECO:0007669"/>
    <property type="project" value="UniProtKB-UniPathway"/>
</dbReference>
<dbReference type="GO" id="GO:0032040">
    <property type="term" value="C:small-subunit processome"/>
    <property type="evidence" value="ECO:0007669"/>
    <property type="project" value="TreeGrafter"/>
</dbReference>
<dbReference type="InterPro" id="IPR001680">
    <property type="entry name" value="WD40_rpt"/>
</dbReference>
<dbReference type="CDD" id="cd00200">
    <property type="entry name" value="WD40"/>
    <property type="match status" value="1"/>
</dbReference>
<dbReference type="Proteomes" id="UP000013776">
    <property type="component" value="Unassembled WGS sequence"/>
</dbReference>
<keyword evidence="4 9" id="KW-0853">WD repeat</keyword>
<dbReference type="eggNOG" id="KOG0268">
    <property type="taxonomic scope" value="Eukaryota"/>
</dbReference>
<dbReference type="PROSITE" id="PS50082">
    <property type="entry name" value="WD_REPEATS_2"/>
    <property type="match status" value="3"/>
</dbReference>
<dbReference type="SMART" id="SM00320">
    <property type="entry name" value="WD40"/>
    <property type="match status" value="6"/>
</dbReference>